<proteinExistence type="predicted"/>
<protein>
    <submittedName>
        <fullName evidence="1">Uncharacterized protein</fullName>
    </submittedName>
</protein>
<organism evidence="1 2">
    <name type="scientific">Stenotrophomonas maltophilia</name>
    <name type="common">Pseudomonas maltophilia</name>
    <name type="synonym">Xanthomonas maltophilia</name>
    <dbReference type="NCBI Taxonomy" id="40324"/>
    <lineage>
        <taxon>Bacteria</taxon>
        <taxon>Pseudomonadati</taxon>
        <taxon>Pseudomonadota</taxon>
        <taxon>Gammaproteobacteria</taxon>
        <taxon>Lysobacterales</taxon>
        <taxon>Lysobacteraceae</taxon>
        <taxon>Stenotrophomonas</taxon>
        <taxon>Stenotrophomonas maltophilia group</taxon>
    </lineage>
</organism>
<sequence length="67" mass="7317">MPPECFDLYTNPARPTLALYVRKGAGLPDLADSSGWSMEGEIWSNEIPPDVLKTLEANGHVFQELGA</sequence>
<accession>A0AAX1IIY5</accession>
<gene>
    <name evidence="1" type="ORF">GPNADHDJ_04157</name>
</gene>
<dbReference type="AlphaFoldDB" id="A0AAX1IIY5"/>
<dbReference type="EMBL" id="CP060025">
    <property type="protein sequence ID" value="QNG79903.1"/>
    <property type="molecule type" value="Genomic_DNA"/>
</dbReference>
<dbReference type="Proteomes" id="UP000515598">
    <property type="component" value="Chromosome"/>
</dbReference>
<reference evidence="1 2" key="1">
    <citation type="submission" date="2020-08" db="EMBL/GenBank/DDBJ databases">
        <title>Phenotypic and transcriptomic analysis of seven clinical Stenotrophomonas maltophilia isolates identify a small set of shared and commonly regulated genes involved in biofilm lifestyle.</title>
        <authorList>
            <person name="Alio I."/>
            <person name="Gudzuhn M."/>
            <person name="Streit W."/>
        </authorList>
    </citation>
    <scope>NUCLEOTIDE SEQUENCE [LARGE SCALE GENOMIC DNA]</scope>
    <source>
        <strain evidence="1 2">UHH_SKK55</strain>
    </source>
</reference>
<evidence type="ECO:0000313" key="2">
    <source>
        <dbReference type="Proteomes" id="UP000515598"/>
    </source>
</evidence>
<evidence type="ECO:0000313" key="1">
    <source>
        <dbReference type="EMBL" id="QNG79903.1"/>
    </source>
</evidence>
<name>A0AAX1IIY5_STEMA</name>